<dbReference type="SUPFAM" id="SSF110324">
    <property type="entry name" value="Ribosomal L27 protein-like"/>
    <property type="match status" value="1"/>
</dbReference>
<name>A0A2A3E217_APICC</name>
<proteinExistence type="inferred from homology"/>
<dbReference type="PANTHER" id="PTHR15893:SF0">
    <property type="entry name" value="LARGE RIBOSOMAL SUBUNIT PROTEIN BL27M"/>
    <property type="match status" value="1"/>
</dbReference>
<dbReference type="STRING" id="94128.A0A2A3E217"/>
<dbReference type="GO" id="GO:0003735">
    <property type="term" value="F:structural constituent of ribosome"/>
    <property type="evidence" value="ECO:0007669"/>
    <property type="project" value="InterPro"/>
</dbReference>
<evidence type="ECO:0000256" key="7">
    <source>
        <dbReference type="ARBA" id="ARBA00035267"/>
    </source>
</evidence>
<dbReference type="FunFam" id="2.40.50.100:FF:000031">
    <property type="entry name" value="39S ribosomal protein L27, mitochondrial"/>
    <property type="match status" value="1"/>
</dbReference>
<keyword evidence="6" id="KW-0687">Ribonucleoprotein</keyword>
<organism evidence="9 10">
    <name type="scientific">Apis cerana cerana</name>
    <name type="common">Oriental honeybee</name>
    <dbReference type="NCBI Taxonomy" id="94128"/>
    <lineage>
        <taxon>Eukaryota</taxon>
        <taxon>Metazoa</taxon>
        <taxon>Ecdysozoa</taxon>
        <taxon>Arthropoda</taxon>
        <taxon>Hexapoda</taxon>
        <taxon>Insecta</taxon>
        <taxon>Pterygota</taxon>
        <taxon>Neoptera</taxon>
        <taxon>Endopterygota</taxon>
        <taxon>Hymenoptera</taxon>
        <taxon>Apocrita</taxon>
        <taxon>Aculeata</taxon>
        <taxon>Apoidea</taxon>
        <taxon>Anthophila</taxon>
        <taxon>Apidae</taxon>
        <taxon>Apis</taxon>
    </lineage>
</organism>
<evidence type="ECO:0000256" key="1">
    <source>
        <dbReference type="ARBA" id="ARBA00004173"/>
    </source>
</evidence>
<dbReference type="EMBL" id="KZ288451">
    <property type="protein sequence ID" value="PBC25574.1"/>
    <property type="molecule type" value="Genomic_DNA"/>
</dbReference>
<evidence type="ECO:0000256" key="3">
    <source>
        <dbReference type="ARBA" id="ARBA00022946"/>
    </source>
</evidence>
<comment type="similarity">
    <text evidence="2">Belongs to the bacterial ribosomal protein bL27 family.</text>
</comment>
<evidence type="ECO:0000256" key="4">
    <source>
        <dbReference type="ARBA" id="ARBA00022980"/>
    </source>
</evidence>
<dbReference type="PANTHER" id="PTHR15893">
    <property type="entry name" value="RIBOSOMAL PROTEIN L27"/>
    <property type="match status" value="1"/>
</dbReference>
<evidence type="ECO:0000256" key="2">
    <source>
        <dbReference type="ARBA" id="ARBA00010797"/>
    </source>
</evidence>
<dbReference type="Proteomes" id="UP000242457">
    <property type="component" value="Unassembled WGS sequence"/>
</dbReference>
<dbReference type="InterPro" id="IPR001684">
    <property type="entry name" value="Ribosomal_bL27"/>
</dbReference>
<dbReference type="OrthoDB" id="1867012at2759"/>
<keyword evidence="5" id="KW-0496">Mitochondrion</keyword>
<dbReference type="GO" id="GO:0005743">
    <property type="term" value="C:mitochondrial inner membrane"/>
    <property type="evidence" value="ECO:0007669"/>
    <property type="project" value="UniProtKB-ARBA"/>
</dbReference>
<sequence length="147" mass="16890">MILLTQLLTCIKNSNFLVKSTTTNLACVRYASKKASSSTRNAPIRVRPKHRGWRVQDGYYVKESTILATQLKPRFHPGLYVGFGKNGTLYALESGKVMITCEKINPNMSHSWTKRNYADRKNSVIYKKHFNIIPESQHNRFILIDTL</sequence>
<reference evidence="9 10" key="1">
    <citation type="submission" date="2014-07" db="EMBL/GenBank/DDBJ databases">
        <title>Genomic and transcriptomic analysis on Apis cerana provide comprehensive insights into honey bee biology.</title>
        <authorList>
            <person name="Diao Q."/>
            <person name="Sun L."/>
            <person name="Zheng H."/>
            <person name="Zheng H."/>
            <person name="Xu S."/>
            <person name="Wang S."/>
            <person name="Zeng Z."/>
            <person name="Hu F."/>
            <person name="Su S."/>
            <person name="Wu J."/>
        </authorList>
    </citation>
    <scope>NUCLEOTIDE SEQUENCE [LARGE SCALE GENOMIC DNA]</scope>
    <source>
        <tissue evidence="9">Pupae without intestine</tissue>
    </source>
</reference>
<gene>
    <name evidence="9" type="ORF">APICC_01701</name>
</gene>
<dbReference type="AlphaFoldDB" id="A0A2A3E217"/>
<comment type="subcellular location">
    <subcellularLocation>
        <location evidence="1">Mitochondrion</location>
    </subcellularLocation>
</comment>
<accession>A0A2A3E217</accession>
<keyword evidence="3" id="KW-0809">Transit peptide</keyword>
<evidence type="ECO:0000256" key="8">
    <source>
        <dbReference type="ARBA" id="ARBA00076963"/>
    </source>
</evidence>
<keyword evidence="10" id="KW-1185">Reference proteome</keyword>
<protein>
    <recommendedName>
        <fullName evidence="7">Large ribosomal subunit protein bL27m</fullName>
    </recommendedName>
    <alternativeName>
        <fullName evidence="8">39S ribosomal protein L27, mitochondrial</fullName>
    </alternativeName>
</protein>
<evidence type="ECO:0000256" key="6">
    <source>
        <dbReference type="ARBA" id="ARBA00023274"/>
    </source>
</evidence>
<evidence type="ECO:0000313" key="9">
    <source>
        <dbReference type="EMBL" id="PBC25574.1"/>
    </source>
</evidence>
<keyword evidence="4 9" id="KW-0689">Ribosomal protein</keyword>
<dbReference type="GO" id="GO:0006412">
    <property type="term" value="P:translation"/>
    <property type="evidence" value="ECO:0007669"/>
    <property type="project" value="InterPro"/>
</dbReference>
<dbReference type="Gene3D" id="2.40.50.100">
    <property type="match status" value="1"/>
</dbReference>
<evidence type="ECO:0000313" key="10">
    <source>
        <dbReference type="Proteomes" id="UP000242457"/>
    </source>
</evidence>
<dbReference type="Pfam" id="PF01016">
    <property type="entry name" value="Ribosomal_L27"/>
    <property type="match status" value="1"/>
</dbReference>
<dbReference type="GO" id="GO:0005762">
    <property type="term" value="C:mitochondrial large ribosomal subunit"/>
    <property type="evidence" value="ECO:0007669"/>
    <property type="project" value="TreeGrafter"/>
</dbReference>
<evidence type="ECO:0000256" key="5">
    <source>
        <dbReference type="ARBA" id="ARBA00023128"/>
    </source>
</evidence>